<dbReference type="SUPFAM" id="SSF56436">
    <property type="entry name" value="C-type lectin-like"/>
    <property type="match status" value="1"/>
</dbReference>
<feature type="domain" description="Sulfatase-modifying factor enzyme-like" evidence="4">
    <location>
        <begin position="345"/>
        <end position="421"/>
    </location>
</feature>
<proteinExistence type="predicted"/>
<dbReference type="Gene3D" id="1.20.120.450">
    <property type="entry name" value="dinb family like domain"/>
    <property type="match status" value="1"/>
</dbReference>
<name>A0AAW3ZLW0_9GAMM</name>
<dbReference type="SUPFAM" id="SSF109854">
    <property type="entry name" value="DinB/YfiT-like putative metalloenzymes"/>
    <property type="match status" value="1"/>
</dbReference>
<dbReference type="InterPro" id="IPR051043">
    <property type="entry name" value="Sulfatase_Mod_Factor_Kinase"/>
</dbReference>
<reference evidence="6 7" key="1">
    <citation type="submission" date="2020-09" db="EMBL/GenBank/DDBJ databases">
        <title>Pseudoxanthomonas sp. CAU 1598 isolated from sand of Yaerae Beach.</title>
        <authorList>
            <person name="Kim W."/>
        </authorList>
    </citation>
    <scope>NUCLEOTIDE SEQUENCE [LARGE SCALE GENOMIC DNA]</scope>
    <source>
        <strain evidence="6 7">CAU 1598</strain>
    </source>
</reference>
<protein>
    <submittedName>
        <fullName evidence="6">Ergothioneine biosynthesis protein EgtB</fullName>
    </submittedName>
</protein>
<evidence type="ECO:0000256" key="2">
    <source>
        <dbReference type="ARBA" id="ARBA00023004"/>
    </source>
</evidence>
<dbReference type="InterPro" id="IPR016187">
    <property type="entry name" value="CTDL_fold"/>
</dbReference>
<evidence type="ECO:0000259" key="5">
    <source>
        <dbReference type="Pfam" id="PF12867"/>
    </source>
</evidence>
<comment type="caution">
    <text evidence="6">The sequence shown here is derived from an EMBL/GenBank/DDBJ whole genome shotgun (WGS) entry which is preliminary data.</text>
</comment>
<accession>A0AAW3ZLW0</accession>
<dbReference type="GO" id="GO:0052699">
    <property type="term" value="P:ergothioneine biosynthetic process"/>
    <property type="evidence" value="ECO:0007669"/>
    <property type="project" value="InterPro"/>
</dbReference>
<dbReference type="InterPro" id="IPR017806">
    <property type="entry name" value="EgtB"/>
</dbReference>
<evidence type="ECO:0000313" key="7">
    <source>
        <dbReference type="Proteomes" id="UP000613768"/>
    </source>
</evidence>
<dbReference type="Proteomes" id="UP000613768">
    <property type="component" value="Unassembled WGS sequence"/>
</dbReference>
<evidence type="ECO:0000256" key="1">
    <source>
        <dbReference type="ARBA" id="ARBA00023002"/>
    </source>
</evidence>
<dbReference type="Pfam" id="PF12867">
    <property type="entry name" value="DinB_2"/>
    <property type="match status" value="1"/>
</dbReference>
<sequence length="424" mass="48261">MTTGLASAQDGIDINERFQQVRKQSLSLVEPLSAEDCALQSMPEASPAKWHLGHTTWFFEQFVLRRYQPDRPWYAEGWDYLFNSYYQSVGPMHARPRRGVLSRPALAEVLAYRQRIEAEVSDLIADRPQDIELSRLITLGLQHEQQHQELLLTDIQHLLWCNPLQPAYRSRPVEPVAGAKGGNELDFVARSEGFAEIGNEGIEFGFDNEFPRHRDWLPAHALGNRLITNGEYRQFIQEGGYRSAALWLSDGWATVQREGWDRPLYWAKDLASSFTLLGEIELDDAAPVCHISFFEADAFARWAGARLPTEQEWEVAAAAQPVRGNFRQRGSLRPLPHQPVRGAVGQLYGDCWEWTASPYVGYPGFKPLAGSLGEYNGKFMCGQWVLRGGSCVSPEDHLRASYRNFFYPADRWQFMGLRLAKDLP</sequence>
<keyword evidence="2" id="KW-0408">Iron</keyword>
<dbReference type="AlphaFoldDB" id="A0AAW3ZLW0"/>
<feature type="domain" description="DinB-like" evidence="5">
    <location>
        <begin position="18"/>
        <end position="149"/>
    </location>
</feature>
<dbReference type="Pfam" id="PF03781">
    <property type="entry name" value="FGE-sulfatase"/>
    <property type="match status" value="2"/>
</dbReference>
<evidence type="ECO:0000259" key="4">
    <source>
        <dbReference type="Pfam" id="PF03781"/>
    </source>
</evidence>
<evidence type="ECO:0000313" key="6">
    <source>
        <dbReference type="EMBL" id="MBD8527115.1"/>
    </source>
</evidence>
<dbReference type="EMBL" id="JACYTR010000041">
    <property type="protein sequence ID" value="MBD8527115.1"/>
    <property type="molecule type" value="Genomic_DNA"/>
</dbReference>
<feature type="domain" description="Sulfatase-modifying factor enzyme-like" evidence="4">
    <location>
        <begin position="191"/>
        <end position="329"/>
    </location>
</feature>
<dbReference type="InterPro" id="IPR042095">
    <property type="entry name" value="SUMF_sf"/>
</dbReference>
<dbReference type="InterPro" id="IPR024775">
    <property type="entry name" value="DinB-like"/>
</dbReference>
<dbReference type="PANTHER" id="PTHR23150">
    <property type="entry name" value="SULFATASE MODIFYING FACTOR 1, 2"/>
    <property type="match status" value="1"/>
</dbReference>
<evidence type="ECO:0000256" key="3">
    <source>
        <dbReference type="ARBA" id="ARBA00037882"/>
    </source>
</evidence>
<keyword evidence="7" id="KW-1185">Reference proteome</keyword>
<dbReference type="InterPro" id="IPR034660">
    <property type="entry name" value="DinB/YfiT-like"/>
</dbReference>
<organism evidence="6 7">
    <name type="scientific">Pseudomarimonas arenosa</name>
    <dbReference type="NCBI Taxonomy" id="2774145"/>
    <lineage>
        <taxon>Bacteria</taxon>
        <taxon>Pseudomonadati</taxon>
        <taxon>Pseudomonadota</taxon>
        <taxon>Gammaproteobacteria</taxon>
        <taxon>Lysobacterales</taxon>
        <taxon>Lysobacteraceae</taxon>
        <taxon>Pseudomarimonas</taxon>
    </lineage>
</organism>
<comment type="pathway">
    <text evidence="3">Amino-acid biosynthesis; ergothioneine biosynthesis.</text>
</comment>
<dbReference type="Gene3D" id="3.90.1580.10">
    <property type="entry name" value="paralog of FGE (formylglycine-generating enzyme)"/>
    <property type="match status" value="2"/>
</dbReference>
<dbReference type="PANTHER" id="PTHR23150:SF36">
    <property type="entry name" value="HERCYNINE OXYGENASE"/>
    <property type="match status" value="1"/>
</dbReference>
<keyword evidence="1" id="KW-0560">Oxidoreductase</keyword>
<gene>
    <name evidence="6" type="ORF">IFO71_15340</name>
</gene>
<dbReference type="NCBIfam" id="TIGR03440">
    <property type="entry name" value="egtB_TIGR03440"/>
    <property type="match status" value="1"/>
</dbReference>
<dbReference type="InterPro" id="IPR005532">
    <property type="entry name" value="SUMF_dom"/>
</dbReference>
<dbReference type="RefSeq" id="WP_192030537.1">
    <property type="nucleotide sequence ID" value="NZ_JACYTR010000041.1"/>
</dbReference>